<dbReference type="EMBL" id="CAJDYZ010008432">
    <property type="protein sequence ID" value="CAD1475378.1"/>
    <property type="molecule type" value="Genomic_DNA"/>
</dbReference>
<gene>
    <name evidence="1" type="ORF">MHI_LOCUS557786</name>
</gene>
<dbReference type="Proteomes" id="UP000752696">
    <property type="component" value="Unassembled WGS sequence"/>
</dbReference>
<proteinExistence type="predicted"/>
<accession>A0A6V7H797</accession>
<reference evidence="1" key="1">
    <citation type="submission" date="2020-07" db="EMBL/GenBank/DDBJ databases">
        <authorList>
            <person name="Nazaruddin N."/>
        </authorList>
    </citation>
    <scope>NUCLEOTIDE SEQUENCE</scope>
</reference>
<comment type="caution">
    <text evidence="1">The sequence shown here is derived from an EMBL/GenBank/DDBJ whole genome shotgun (WGS) entry which is preliminary data.</text>
</comment>
<protein>
    <submittedName>
        <fullName evidence="1">Uncharacterized protein</fullName>
    </submittedName>
</protein>
<sequence length="97" mass="11049">MCIVDIFTPTVRLFAYICSITTVTTRETRCSRRSLNSRNTTYTSESSTLVYSEERYDKKKKIVDSLNCCGFVKENYATISLSFVENCKNSNVSKTSV</sequence>
<keyword evidence="2" id="KW-1185">Reference proteome</keyword>
<evidence type="ECO:0000313" key="2">
    <source>
        <dbReference type="Proteomes" id="UP000752696"/>
    </source>
</evidence>
<organism evidence="1 2">
    <name type="scientific">Heterotrigona itama</name>
    <dbReference type="NCBI Taxonomy" id="395501"/>
    <lineage>
        <taxon>Eukaryota</taxon>
        <taxon>Metazoa</taxon>
        <taxon>Ecdysozoa</taxon>
        <taxon>Arthropoda</taxon>
        <taxon>Hexapoda</taxon>
        <taxon>Insecta</taxon>
        <taxon>Pterygota</taxon>
        <taxon>Neoptera</taxon>
        <taxon>Endopterygota</taxon>
        <taxon>Hymenoptera</taxon>
        <taxon>Apocrita</taxon>
        <taxon>Aculeata</taxon>
        <taxon>Apoidea</taxon>
        <taxon>Anthophila</taxon>
        <taxon>Apidae</taxon>
        <taxon>Heterotrigona</taxon>
    </lineage>
</organism>
<evidence type="ECO:0000313" key="1">
    <source>
        <dbReference type="EMBL" id="CAD1475378.1"/>
    </source>
</evidence>
<dbReference type="AlphaFoldDB" id="A0A6V7H797"/>
<name>A0A6V7H797_9HYME</name>